<name>A0A6M5YIC1_9BACT</name>
<evidence type="ECO:0000313" key="2">
    <source>
        <dbReference type="Proteomes" id="UP000503447"/>
    </source>
</evidence>
<keyword evidence="2" id="KW-1185">Reference proteome</keyword>
<evidence type="ECO:0000313" key="1">
    <source>
        <dbReference type="EMBL" id="QJW93785.1"/>
    </source>
</evidence>
<proteinExistence type="predicted"/>
<protein>
    <submittedName>
        <fullName evidence="1">Uncharacterized protein</fullName>
    </submittedName>
</protein>
<dbReference type="EMBL" id="CP053452">
    <property type="protein sequence ID" value="QJW93785.1"/>
    <property type="molecule type" value="Genomic_DNA"/>
</dbReference>
<dbReference type="Proteomes" id="UP000503447">
    <property type="component" value="Chromosome"/>
</dbReference>
<organism evidence="1 2">
    <name type="scientific">Frigoriglobus tundricola</name>
    <dbReference type="NCBI Taxonomy" id="2774151"/>
    <lineage>
        <taxon>Bacteria</taxon>
        <taxon>Pseudomonadati</taxon>
        <taxon>Planctomycetota</taxon>
        <taxon>Planctomycetia</taxon>
        <taxon>Gemmatales</taxon>
        <taxon>Gemmataceae</taxon>
        <taxon>Frigoriglobus</taxon>
    </lineage>
</organism>
<dbReference type="RefSeq" id="WP_227254775.1">
    <property type="nucleotide sequence ID" value="NZ_CP053452.2"/>
</dbReference>
<dbReference type="AlphaFoldDB" id="A0A6M5YIC1"/>
<accession>A0A6M5YIC1</accession>
<sequence>MTEDEWLAGPDPGQLLPFLHGRLSPRKLRLLGVACCRALGPLLPDEADRTAITIAEQYADGQVSRKALQRAHEEADEARYHISRSDEESVLAWPPPDVTRLASWGDEEFARSRRELISLARWFVFIVIDPGLANLRVFPQHPYLPYRRFVSPFTVWDVAGNPFRPTPHDPAWLTADVTALARGIYEQRAFDRAPILADALQDAGCEDEGVLDHLRGGGSHARGCWAVDLVLGKE</sequence>
<reference evidence="2" key="1">
    <citation type="submission" date="2020-05" db="EMBL/GenBank/DDBJ databases">
        <title>Frigoriglobus tundricola gen. nov., sp. nov., a psychrotolerant cellulolytic planctomycete of the family Gemmataceae with two divergent copies of 16S rRNA gene.</title>
        <authorList>
            <person name="Kulichevskaya I.S."/>
            <person name="Ivanova A.A."/>
            <person name="Naumoff D.G."/>
            <person name="Beletsky A.V."/>
            <person name="Rijpstra W.I.C."/>
            <person name="Sinninghe Damste J.S."/>
            <person name="Mardanov A.V."/>
            <person name="Ravin N.V."/>
            <person name="Dedysh S.N."/>
        </authorList>
    </citation>
    <scope>NUCLEOTIDE SEQUENCE [LARGE SCALE GENOMIC DNA]</scope>
    <source>
        <strain evidence="2">PL17</strain>
    </source>
</reference>
<dbReference type="KEGG" id="ftj:FTUN_1296"/>
<gene>
    <name evidence="1" type="ORF">FTUN_1296</name>
</gene>